<name>I7LFN7_9CLOT</name>
<dbReference type="Pfam" id="PF12655">
    <property type="entry name" value="CDIF630_02480-like"/>
    <property type="match status" value="1"/>
</dbReference>
<dbReference type="AlphaFoldDB" id="I7LFN7"/>
<accession>I7LFN7</accession>
<evidence type="ECO:0000313" key="2">
    <source>
        <dbReference type="Proteomes" id="UP000007652"/>
    </source>
</evidence>
<protein>
    <recommendedName>
        <fullName evidence="3">DUF3787 domain-containing protein</fullName>
    </recommendedName>
</protein>
<comment type="caution">
    <text evidence="1">The sequence shown here is derived from an EMBL/GenBank/DDBJ whole genome shotgun (WGS) entry which is preliminary data.</text>
</comment>
<sequence>MWKDKLKAFFTRQPVEKHDTAAWANIKETKAESNVPIPDIIDVENAKEYVEENKK</sequence>
<evidence type="ECO:0000313" key="1">
    <source>
        <dbReference type="EMBL" id="CCJ32645.1"/>
    </source>
</evidence>
<reference evidence="1 2" key="1">
    <citation type="journal article" date="2011" name="J. Bacteriol.">
        <title>Draft genome sequence of Caloramator australicus strain RC3T, a thermoanaerobe from the Great Artesian Basin of Australia.</title>
        <authorList>
            <person name="Ogg C.D."/>
            <person name="Patel B.K.C."/>
        </authorList>
    </citation>
    <scope>NUCLEOTIDE SEQUENCE [LARGE SCALE GENOMIC DNA]</scope>
    <source>
        <strain evidence="1 2">RC3</strain>
    </source>
</reference>
<evidence type="ECO:0008006" key="3">
    <source>
        <dbReference type="Google" id="ProtNLM"/>
    </source>
</evidence>
<dbReference type="eggNOG" id="ENOG5033BER">
    <property type="taxonomic scope" value="Bacteria"/>
</dbReference>
<dbReference type="RefSeq" id="WP_008907925.1">
    <property type="nucleotide sequence ID" value="NZ_CAKP01000023.1"/>
</dbReference>
<proteinExistence type="predicted"/>
<dbReference type="Proteomes" id="UP000007652">
    <property type="component" value="Unassembled WGS sequence"/>
</dbReference>
<dbReference type="STRING" id="857293.CAAU_0561"/>
<keyword evidence="2" id="KW-1185">Reference proteome</keyword>
<dbReference type="InterPro" id="IPR024209">
    <property type="entry name" value="CDIF630_02480-like"/>
</dbReference>
<dbReference type="EMBL" id="CAKP01000023">
    <property type="protein sequence ID" value="CCJ32645.1"/>
    <property type="molecule type" value="Genomic_DNA"/>
</dbReference>
<organism evidence="1 2">
    <name type="scientific">Caloramator australicus RC3</name>
    <dbReference type="NCBI Taxonomy" id="857293"/>
    <lineage>
        <taxon>Bacteria</taxon>
        <taxon>Bacillati</taxon>
        <taxon>Bacillota</taxon>
        <taxon>Clostridia</taxon>
        <taxon>Eubacteriales</taxon>
        <taxon>Clostridiaceae</taxon>
        <taxon>Caloramator</taxon>
    </lineage>
</organism>
<dbReference type="OrthoDB" id="1708132at2"/>
<gene>
    <name evidence="1" type="ORF">CAAU_0561</name>
</gene>